<keyword evidence="3" id="KW-1185">Reference proteome</keyword>
<evidence type="ECO:0000313" key="2">
    <source>
        <dbReference type="EMBL" id="KOH45743.1"/>
    </source>
</evidence>
<gene>
    <name evidence="2" type="ORF">NC99_14380</name>
</gene>
<protein>
    <submittedName>
        <fullName evidence="2">Uncharacterized protein</fullName>
    </submittedName>
</protein>
<accession>A0A0L8VBM4</accession>
<proteinExistence type="predicted"/>
<feature type="chain" id="PRO_5005591470" evidence="1">
    <location>
        <begin position="31"/>
        <end position="292"/>
    </location>
</feature>
<dbReference type="Proteomes" id="UP000036958">
    <property type="component" value="Unassembled WGS sequence"/>
</dbReference>
<comment type="caution">
    <text evidence="2">The sequence shown here is derived from an EMBL/GenBank/DDBJ whole genome shotgun (WGS) entry which is preliminary data.</text>
</comment>
<organism evidence="2 3">
    <name type="scientific">Sunxiuqinia dokdonensis</name>
    <dbReference type="NCBI Taxonomy" id="1409788"/>
    <lineage>
        <taxon>Bacteria</taxon>
        <taxon>Pseudomonadati</taxon>
        <taxon>Bacteroidota</taxon>
        <taxon>Bacteroidia</taxon>
        <taxon>Marinilabiliales</taxon>
        <taxon>Prolixibacteraceae</taxon>
        <taxon>Sunxiuqinia</taxon>
    </lineage>
</organism>
<reference evidence="3" key="1">
    <citation type="submission" date="2015-07" db="EMBL/GenBank/DDBJ databases">
        <title>Genome sequencing of Sunxiuqinia dokdonensis strain SK.</title>
        <authorList>
            <person name="Ahn S."/>
            <person name="Kim B.-C."/>
        </authorList>
    </citation>
    <scope>NUCLEOTIDE SEQUENCE [LARGE SCALE GENOMIC DNA]</scope>
    <source>
        <strain evidence="3">SK</strain>
    </source>
</reference>
<dbReference type="EMBL" id="LGIA01000074">
    <property type="protein sequence ID" value="KOH45743.1"/>
    <property type="molecule type" value="Genomic_DNA"/>
</dbReference>
<dbReference type="STRING" id="1409788.NC99_14380"/>
<evidence type="ECO:0000256" key="1">
    <source>
        <dbReference type="SAM" id="SignalP"/>
    </source>
</evidence>
<sequence length="292" mass="32345">MINQNKKIMKRKLFLLSAFALILAGGFMWSCQKDDVVSLYEDDLMLKKARSSQADVADILSWEGTVCAGEAHEFCLTFPQATTGNDNPKETNGQVQLLVAGDDPGTEDVVETDYWIQIAHGNGNTSFCFDYAFEAAGVYALRYKASSPNWSTAQVQVVNCGCEESFTYTTTFNEDNTEVEVTFTYIPAEDMDDATVVFTFAQSIVVVGLDDWTSNGVTKQMGIDLVACQEYSWTVTLAADCNGKGQSSVNAWTDFKVNNKWMYDEVLGEDILVMDSKKGDLENINVYCPDSE</sequence>
<evidence type="ECO:0000313" key="3">
    <source>
        <dbReference type="Proteomes" id="UP000036958"/>
    </source>
</evidence>
<dbReference type="AlphaFoldDB" id="A0A0L8VBM4"/>
<feature type="signal peptide" evidence="1">
    <location>
        <begin position="1"/>
        <end position="30"/>
    </location>
</feature>
<keyword evidence="1" id="KW-0732">Signal</keyword>
<name>A0A0L8VBM4_9BACT</name>